<proteinExistence type="predicted"/>
<evidence type="ECO:0000313" key="1">
    <source>
        <dbReference type="EMBL" id="PIQ66812.1"/>
    </source>
</evidence>
<dbReference type="AlphaFoldDB" id="A0A2H0K6E2"/>
<dbReference type="Proteomes" id="UP000229834">
    <property type="component" value="Unassembled WGS sequence"/>
</dbReference>
<dbReference type="EMBL" id="PCVC01000061">
    <property type="protein sequence ID" value="PIQ66812.1"/>
    <property type="molecule type" value="Genomic_DNA"/>
</dbReference>
<accession>A0A2H0K6E2</accession>
<comment type="caution">
    <text evidence="1">The sequence shown here is derived from an EMBL/GenBank/DDBJ whole genome shotgun (WGS) entry which is preliminary data.</text>
</comment>
<protein>
    <submittedName>
        <fullName evidence="1">Uncharacterized protein</fullName>
    </submittedName>
</protein>
<organism evidence="1 2">
    <name type="scientific">Candidatus Zambryskibacteria bacterium CG11_big_fil_rev_8_21_14_0_20_40_24</name>
    <dbReference type="NCBI Taxonomy" id="1975116"/>
    <lineage>
        <taxon>Bacteria</taxon>
        <taxon>Candidatus Zambryskiibacteriota</taxon>
    </lineage>
</organism>
<gene>
    <name evidence="1" type="ORF">COV95_02120</name>
</gene>
<reference evidence="1 2" key="1">
    <citation type="submission" date="2017-09" db="EMBL/GenBank/DDBJ databases">
        <title>Depth-based differentiation of microbial function through sediment-hosted aquifers and enrichment of novel symbionts in the deep terrestrial subsurface.</title>
        <authorList>
            <person name="Probst A.J."/>
            <person name="Ladd B."/>
            <person name="Jarett J.K."/>
            <person name="Geller-Mcgrath D.E."/>
            <person name="Sieber C.M."/>
            <person name="Emerson J.B."/>
            <person name="Anantharaman K."/>
            <person name="Thomas B.C."/>
            <person name="Malmstrom R."/>
            <person name="Stieglmeier M."/>
            <person name="Klingl A."/>
            <person name="Woyke T."/>
            <person name="Ryan C.M."/>
            <person name="Banfield J.F."/>
        </authorList>
    </citation>
    <scope>NUCLEOTIDE SEQUENCE [LARGE SCALE GENOMIC DNA]</scope>
    <source>
        <strain evidence="1">CG11_big_fil_rev_8_21_14_0_20_40_24</strain>
    </source>
</reference>
<name>A0A2H0K6E2_9BACT</name>
<evidence type="ECO:0000313" key="2">
    <source>
        <dbReference type="Proteomes" id="UP000229834"/>
    </source>
</evidence>
<sequence>MDTSTRLDFLLGRLRVSQEEITPEEQLAVLNELITLCKPVMRYLSGFAEIREHTKHRLIGGYGCREVSDGVVTFTGKQTNLKTRCLEVADISHEAWSSGPQGGCRYFSEHKLLLTQDARWVSWMTVYSRSETHGHGYTGRHSAIYERADRSNFEELSVESLKDFFNQFPTLWLGVIVKLGDVLRYTVNEKRRWVSDIESREGTLREILSRVAF</sequence>